<evidence type="ECO:0000313" key="6">
    <source>
        <dbReference type="EMBL" id="MBO8456298.1"/>
    </source>
</evidence>
<proteinExistence type="inferred from homology"/>
<feature type="domain" description="NlpC/P60" evidence="5">
    <location>
        <begin position="154"/>
        <end position="314"/>
    </location>
</feature>
<comment type="caution">
    <text evidence="6">The sequence shown here is derived from an EMBL/GenBank/DDBJ whole genome shotgun (WGS) entry which is preliminary data.</text>
</comment>
<reference evidence="6" key="2">
    <citation type="journal article" date="2021" name="PeerJ">
        <title>Extensive microbial diversity within the chicken gut microbiome revealed by metagenomics and culture.</title>
        <authorList>
            <person name="Gilroy R."/>
            <person name="Ravi A."/>
            <person name="Getino M."/>
            <person name="Pursley I."/>
            <person name="Horton D.L."/>
            <person name="Alikhan N.F."/>
            <person name="Baker D."/>
            <person name="Gharbi K."/>
            <person name="Hall N."/>
            <person name="Watson M."/>
            <person name="Adriaenssens E.M."/>
            <person name="Foster-Nyarko E."/>
            <person name="Jarju S."/>
            <person name="Secka A."/>
            <person name="Antonio M."/>
            <person name="Oren A."/>
            <person name="Chaudhuri R.R."/>
            <person name="La Ragione R."/>
            <person name="Hildebrand F."/>
            <person name="Pallen M.J."/>
        </authorList>
    </citation>
    <scope>NUCLEOTIDE SEQUENCE</scope>
    <source>
        <strain evidence="6">B1-3475</strain>
    </source>
</reference>
<dbReference type="Proteomes" id="UP000823617">
    <property type="component" value="Unassembled WGS sequence"/>
</dbReference>
<evidence type="ECO:0000256" key="3">
    <source>
        <dbReference type="ARBA" id="ARBA00022801"/>
    </source>
</evidence>
<protein>
    <submittedName>
        <fullName evidence="6">C40 family peptidase</fullName>
    </submittedName>
</protein>
<dbReference type="GO" id="GO:0008234">
    <property type="term" value="F:cysteine-type peptidase activity"/>
    <property type="evidence" value="ECO:0007669"/>
    <property type="project" value="UniProtKB-KW"/>
</dbReference>
<dbReference type="PANTHER" id="PTHR47053:SF1">
    <property type="entry name" value="MUREIN DD-ENDOPEPTIDASE MEPH-RELATED"/>
    <property type="match status" value="1"/>
</dbReference>
<evidence type="ECO:0000256" key="2">
    <source>
        <dbReference type="ARBA" id="ARBA00022670"/>
    </source>
</evidence>
<evidence type="ECO:0000256" key="4">
    <source>
        <dbReference type="ARBA" id="ARBA00022807"/>
    </source>
</evidence>
<dbReference type="Gene3D" id="2.30.30.40">
    <property type="entry name" value="SH3 Domains"/>
    <property type="match status" value="1"/>
</dbReference>
<dbReference type="InterPro" id="IPR000064">
    <property type="entry name" value="NLP_P60_dom"/>
</dbReference>
<evidence type="ECO:0000259" key="5">
    <source>
        <dbReference type="PROSITE" id="PS51935"/>
    </source>
</evidence>
<keyword evidence="3" id="KW-0378">Hydrolase</keyword>
<name>A0A9D9HM17_9BACT</name>
<dbReference type="PROSITE" id="PS51935">
    <property type="entry name" value="NLPC_P60"/>
    <property type="match status" value="1"/>
</dbReference>
<dbReference type="EMBL" id="JADIMK010000079">
    <property type="protein sequence ID" value="MBO8456298.1"/>
    <property type="molecule type" value="Genomic_DNA"/>
</dbReference>
<comment type="similarity">
    <text evidence="1">Belongs to the peptidase C40 family.</text>
</comment>
<evidence type="ECO:0000256" key="1">
    <source>
        <dbReference type="ARBA" id="ARBA00007074"/>
    </source>
</evidence>
<dbReference type="PANTHER" id="PTHR47053">
    <property type="entry name" value="MUREIN DD-ENDOPEPTIDASE MEPH-RELATED"/>
    <property type="match status" value="1"/>
</dbReference>
<dbReference type="AlphaFoldDB" id="A0A9D9HM17"/>
<accession>A0A9D9HM17</accession>
<reference evidence="6" key="1">
    <citation type="submission" date="2020-10" db="EMBL/GenBank/DDBJ databases">
        <authorList>
            <person name="Gilroy R."/>
        </authorList>
    </citation>
    <scope>NUCLEOTIDE SEQUENCE</scope>
    <source>
        <strain evidence="6">B1-3475</strain>
    </source>
</reference>
<dbReference type="Pfam" id="PF00877">
    <property type="entry name" value="NLPC_P60"/>
    <property type="match status" value="1"/>
</dbReference>
<keyword evidence="2" id="KW-0645">Protease</keyword>
<dbReference type="InterPro" id="IPR038765">
    <property type="entry name" value="Papain-like_cys_pep_sf"/>
</dbReference>
<dbReference type="Gene3D" id="3.90.1720.10">
    <property type="entry name" value="endopeptidase domain like (from Nostoc punctiforme)"/>
    <property type="match status" value="1"/>
</dbReference>
<keyword evidence="4" id="KW-0788">Thiol protease</keyword>
<dbReference type="GO" id="GO:0006508">
    <property type="term" value="P:proteolysis"/>
    <property type="evidence" value="ECO:0007669"/>
    <property type="project" value="UniProtKB-KW"/>
</dbReference>
<gene>
    <name evidence="6" type="ORF">IAC08_07860</name>
</gene>
<organism evidence="6 7">
    <name type="scientific">Candidatus Cryptobacteroides intestinigallinarum</name>
    <dbReference type="NCBI Taxonomy" id="2840767"/>
    <lineage>
        <taxon>Bacteria</taxon>
        <taxon>Pseudomonadati</taxon>
        <taxon>Bacteroidota</taxon>
        <taxon>Bacteroidia</taxon>
        <taxon>Bacteroidales</taxon>
        <taxon>Candidatus Cryptobacteroides</taxon>
    </lineage>
</organism>
<dbReference type="SUPFAM" id="SSF54001">
    <property type="entry name" value="Cysteine proteinases"/>
    <property type="match status" value="1"/>
</dbReference>
<evidence type="ECO:0000313" key="7">
    <source>
        <dbReference type="Proteomes" id="UP000823617"/>
    </source>
</evidence>
<dbReference type="InterPro" id="IPR051202">
    <property type="entry name" value="Peptidase_C40"/>
</dbReference>
<sequence>MGTPVEITAETSYWRQVQSPDPYKAWCLDMGLVEMDKDQLMAYIAAPKYICTAFYSHVLSAPDEKSDPVSDLVCGDLLLSCDPENSIFSVTDDIPETAREKTIDRRDTSGKRIARSWKHRASGEYLDVWLPSGIHGYVKATDIEPFAKWAMTRTPDARHILAQAAGFAGVPYQWGGTSSKGVDCSGFTRMVWFMNGILLPRNASQQARCGEEVTVEMRTDSLALCGALPEEEMKEEMLRRTACLESGDLIFFGTPATPGQGQDGKGARISHVGIYIGGGRFIHASRKVRYSSLIPGDPDYYDLSWKMIAARRIIGQEDKGNGVISILSSPAYFIQEF</sequence>